<comment type="catalytic activity">
    <reaction evidence="8">
        <text>L-threonyl-[protein] + ATP = O-phospho-L-threonyl-[protein] + ADP + H(+)</text>
        <dbReference type="Rhea" id="RHEA:46608"/>
        <dbReference type="Rhea" id="RHEA-COMP:11060"/>
        <dbReference type="Rhea" id="RHEA-COMP:11605"/>
        <dbReference type="ChEBI" id="CHEBI:15378"/>
        <dbReference type="ChEBI" id="CHEBI:30013"/>
        <dbReference type="ChEBI" id="CHEBI:30616"/>
        <dbReference type="ChEBI" id="CHEBI:61977"/>
        <dbReference type="ChEBI" id="CHEBI:456216"/>
        <dbReference type="EC" id="2.7.12.2"/>
    </reaction>
</comment>
<gene>
    <name evidence="12" type="ORF">PVAND_003351</name>
</gene>
<feature type="region of interest" description="Disordered" evidence="10">
    <location>
        <begin position="257"/>
        <end position="284"/>
    </location>
</feature>
<dbReference type="InterPro" id="IPR011009">
    <property type="entry name" value="Kinase-like_dom_sf"/>
</dbReference>
<evidence type="ECO:0000256" key="3">
    <source>
        <dbReference type="ARBA" id="ARBA00022777"/>
    </source>
</evidence>
<dbReference type="OrthoDB" id="4062651at2759"/>
<keyword evidence="13" id="KW-1185">Reference proteome</keyword>
<evidence type="ECO:0000256" key="4">
    <source>
        <dbReference type="ARBA" id="ARBA00022840"/>
    </source>
</evidence>
<keyword evidence="1" id="KW-0808">Transferase</keyword>
<dbReference type="Proteomes" id="UP001107558">
    <property type="component" value="Chromosome 3"/>
</dbReference>
<dbReference type="GO" id="GO:0004708">
    <property type="term" value="F:MAP kinase kinase activity"/>
    <property type="evidence" value="ECO:0007669"/>
    <property type="project" value="UniProtKB-EC"/>
</dbReference>
<evidence type="ECO:0000313" key="13">
    <source>
        <dbReference type="Proteomes" id="UP001107558"/>
    </source>
</evidence>
<evidence type="ECO:0000256" key="9">
    <source>
        <dbReference type="ARBA" id="ARBA00051693"/>
    </source>
</evidence>
<protein>
    <recommendedName>
        <fullName evidence="6">mitogen-activated protein kinase kinase</fullName>
        <ecNumber evidence="6">2.7.12.2</ecNumber>
    </recommendedName>
</protein>
<dbReference type="PROSITE" id="PS50011">
    <property type="entry name" value="PROTEIN_KINASE_DOM"/>
    <property type="match status" value="1"/>
</dbReference>
<dbReference type="SUPFAM" id="SSF56112">
    <property type="entry name" value="Protein kinase-like (PK-like)"/>
    <property type="match status" value="1"/>
</dbReference>
<evidence type="ECO:0000256" key="6">
    <source>
        <dbReference type="ARBA" id="ARBA00038999"/>
    </source>
</evidence>
<dbReference type="EC" id="2.7.12.2" evidence="6"/>
<sequence length="335" mass="38516">MEKTPLKLFKKKHQLDTKALHIPASPALHRLGFGTGIAVYLLNRKGAIKNSPWAVKKTLKMKMNDKIYSKRLHYEADILRKLSHKNIVGFRAYEQSNDGRFNLCMEAMTISLGDLLEKRFEEKLGPLEVNKIYILGLDISKALNYLHFEQLLLHGDMKSFNILIKGDFVICKLCDFGVSIKIKKDGYIDFDADPKAHYTGTDLWSAPEVFEEEPELISTKSEIFSFGLVFYECLALCPPHTLEMVAKKSLDFDNLEEENNKENVNENSNCDEDDEEEEEPLYGSRPIFPSDLKLSEEYNDIMHIFYTCTEDDPDARPDAQKLENIFNELCVIVLE</sequence>
<accession>A0A9J6BUV0</accession>
<proteinExistence type="inferred from homology"/>
<dbReference type="InterPro" id="IPR000719">
    <property type="entry name" value="Prot_kinase_dom"/>
</dbReference>
<evidence type="ECO:0000313" key="12">
    <source>
        <dbReference type="EMBL" id="KAG5673291.1"/>
    </source>
</evidence>
<keyword evidence="3" id="KW-0418">Kinase</keyword>
<evidence type="ECO:0000259" key="11">
    <source>
        <dbReference type="PROSITE" id="PS50011"/>
    </source>
</evidence>
<dbReference type="PIRSF" id="PIRSF000654">
    <property type="entry name" value="Integrin-linked_kinase"/>
    <property type="match status" value="1"/>
</dbReference>
<dbReference type="AlphaFoldDB" id="A0A9J6BUV0"/>
<evidence type="ECO:0000256" key="1">
    <source>
        <dbReference type="ARBA" id="ARBA00022679"/>
    </source>
</evidence>
<name>A0A9J6BUV0_POLVA</name>
<feature type="compositionally biased region" description="Acidic residues" evidence="10">
    <location>
        <begin position="269"/>
        <end position="280"/>
    </location>
</feature>
<comment type="caution">
    <text evidence="12">The sequence shown here is derived from an EMBL/GenBank/DDBJ whole genome shotgun (WGS) entry which is preliminary data.</text>
</comment>
<dbReference type="PANTHER" id="PTHR48013">
    <property type="entry name" value="DUAL SPECIFICITY MITOGEN-ACTIVATED PROTEIN KINASE KINASE 5-RELATED"/>
    <property type="match status" value="1"/>
</dbReference>
<keyword evidence="4" id="KW-0067">ATP-binding</keyword>
<comment type="catalytic activity">
    <reaction evidence="7">
        <text>L-seryl-[protein] + ATP = O-phospho-L-seryl-[protein] + ADP + H(+)</text>
        <dbReference type="Rhea" id="RHEA:17989"/>
        <dbReference type="Rhea" id="RHEA-COMP:9863"/>
        <dbReference type="Rhea" id="RHEA-COMP:11604"/>
        <dbReference type="ChEBI" id="CHEBI:15378"/>
        <dbReference type="ChEBI" id="CHEBI:29999"/>
        <dbReference type="ChEBI" id="CHEBI:30616"/>
        <dbReference type="ChEBI" id="CHEBI:83421"/>
        <dbReference type="ChEBI" id="CHEBI:456216"/>
        <dbReference type="EC" id="2.7.12.2"/>
    </reaction>
</comment>
<dbReference type="PROSITE" id="PS00108">
    <property type="entry name" value="PROTEIN_KINASE_ST"/>
    <property type="match status" value="1"/>
</dbReference>
<comment type="similarity">
    <text evidence="5">Belongs to the protein kinase superfamily. STE Ser/Thr protein kinase family. MAP kinase kinase subfamily.</text>
</comment>
<evidence type="ECO:0000256" key="10">
    <source>
        <dbReference type="SAM" id="MobiDB-lite"/>
    </source>
</evidence>
<feature type="domain" description="Protein kinase" evidence="11">
    <location>
        <begin position="25"/>
        <end position="327"/>
    </location>
</feature>
<evidence type="ECO:0000256" key="2">
    <source>
        <dbReference type="ARBA" id="ARBA00022741"/>
    </source>
</evidence>
<dbReference type="EMBL" id="JADBJN010000003">
    <property type="protein sequence ID" value="KAG5673291.1"/>
    <property type="molecule type" value="Genomic_DNA"/>
</dbReference>
<dbReference type="SMART" id="SM00220">
    <property type="entry name" value="S_TKc"/>
    <property type="match status" value="1"/>
</dbReference>
<evidence type="ECO:0000256" key="5">
    <source>
        <dbReference type="ARBA" id="ARBA00038035"/>
    </source>
</evidence>
<dbReference type="GO" id="GO:0005524">
    <property type="term" value="F:ATP binding"/>
    <property type="evidence" value="ECO:0007669"/>
    <property type="project" value="UniProtKB-KW"/>
</dbReference>
<evidence type="ECO:0000256" key="8">
    <source>
        <dbReference type="ARBA" id="ARBA00049299"/>
    </source>
</evidence>
<dbReference type="PANTHER" id="PTHR48013:SF9">
    <property type="entry name" value="DUAL SPECIFICITY MITOGEN-ACTIVATED PROTEIN KINASE KINASE 5"/>
    <property type="match status" value="1"/>
</dbReference>
<keyword evidence="2" id="KW-0547">Nucleotide-binding</keyword>
<organism evidence="12 13">
    <name type="scientific">Polypedilum vanderplanki</name>
    <name type="common">Sleeping chironomid midge</name>
    <dbReference type="NCBI Taxonomy" id="319348"/>
    <lineage>
        <taxon>Eukaryota</taxon>
        <taxon>Metazoa</taxon>
        <taxon>Ecdysozoa</taxon>
        <taxon>Arthropoda</taxon>
        <taxon>Hexapoda</taxon>
        <taxon>Insecta</taxon>
        <taxon>Pterygota</taxon>
        <taxon>Neoptera</taxon>
        <taxon>Endopterygota</taxon>
        <taxon>Diptera</taxon>
        <taxon>Nematocera</taxon>
        <taxon>Chironomoidea</taxon>
        <taxon>Chironomidae</taxon>
        <taxon>Chironominae</taxon>
        <taxon>Polypedilum</taxon>
        <taxon>Polypedilum</taxon>
    </lineage>
</organism>
<dbReference type="Gene3D" id="3.30.200.20">
    <property type="entry name" value="Phosphorylase Kinase, domain 1"/>
    <property type="match status" value="1"/>
</dbReference>
<reference evidence="12" key="1">
    <citation type="submission" date="2021-03" db="EMBL/GenBank/DDBJ databases">
        <title>Chromosome level genome of the anhydrobiotic midge Polypedilum vanderplanki.</title>
        <authorList>
            <person name="Yoshida Y."/>
            <person name="Kikawada T."/>
            <person name="Gusev O."/>
        </authorList>
    </citation>
    <scope>NUCLEOTIDE SEQUENCE</scope>
    <source>
        <strain evidence="12">NIAS01</strain>
        <tissue evidence="12">Whole body or cell culture</tissue>
    </source>
</reference>
<comment type="catalytic activity">
    <reaction evidence="9">
        <text>L-tyrosyl-[protein] + ATP = O-phospho-L-tyrosyl-[protein] + ADP + H(+)</text>
        <dbReference type="Rhea" id="RHEA:10596"/>
        <dbReference type="Rhea" id="RHEA-COMP:10136"/>
        <dbReference type="Rhea" id="RHEA-COMP:20101"/>
        <dbReference type="ChEBI" id="CHEBI:15378"/>
        <dbReference type="ChEBI" id="CHEBI:30616"/>
        <dbReference type="ChEBI" id="CHEBI:46858"/>
        <dbReference type="ChEBI" id="CHEBI:61978"/>
        <dbReference type="ChEBI" id="CHEBI:456216"/>
        <dbReference type="EC" id="2.7.12.2"/>
    </reaction>
</comment>
<evidence type="ECO:0000256" key="7">
    <source>
        <dbReference type="ARBA" id="ARBA00049014"/>
    </source>
</evidence>
<dbReference type="InterPro" id="IPR008271">
    <property type="entry name" value="Ser/Thr_kinase_AS"/>
</dbReference>
<dbReference type="Pfam" id="PF00069">
    <property type="entry name" value="Pkinase"/>
    <property type="match status" value="1"/>
</dbReference>
<dbReference type="Gene3D" id="1.10.510.10">
    <property type="entry name" value="Transferase(Phosphotransferase) domain 1"/>
    <property type="match status" value="1"/>
</dbReference>